<gene>
    <name evidence="2" type="ORF">IG617_10485</name>
</gene>
<proteinExistence type="predicted"/>
<protein>
    <submittedName>
        <fullName evidence="2">Uncharacterized protein</fullName>
    </submittedName>
</protein>
<feature type="coiled-coil region" evidence="1">
    <location>
        <begin position="7"/>
        <end position="34"/>
    </location>
</feature>
<keyword evidence="1" id="KW-0175">Coiled coil</keyword>
<organism evidence="2 3">
    <name type="scientific">Roseibium polysiphoniae</name>
    <dbReference type="NCBI Taxonomy" id="2571221"/>
    <lineage>
        <taxon>Bacteria</taxon>
        <taxon>Pseudomonadati</taxon>
        <taxon>Pseudomonadota</taxon>
        <taxon>Alphaproteobacteria</taxon>
        <taxon>Hyphomicrobiales</taxon>
        <taxon>Stappiaceae</taxon>
        <taxon>Roseibium</taxon>
    </lineage>
</organism>
<sequence length="369" mass="39440">MARTPRITQLQNDIDALETTNNAQSNQIAALNQALSNRTDDQALMQSDTGTHYQNTYTYFYVPATVGDGSTTSDDAGLGAILRLGQYSDMEQSAYNAGEAAYAGYFPAHQIETETDAGIYTNAAGGGNGILLACDGRILVKAGEKMSINATSDIHLESTEGTVTIESGTNTDGVAQNIYIAAADGLGDIEQSYYKSKITINGEEYTKTTSVSRKYYEHNKYEIYKADSFKEIYANTSSTHHGGSSKLFMGGKVSLKLAAEFHMSLAAVVSISVLTKLNLYGWKFDVGHYKFDICQIKAEIKKDKVEITANEVTASNVGAMLKNVGADMGTTAVKAVSTVAEAGAVVAKNTNLSATMNPLGAIVGMQTFM</sequence>
<dbReference type="Proteomes" id="UP000615687">
    <property type="component" value="Unassembled WGS sequence"/>
</dbReference>
<evidence type="ECO:0000313" key="2">
    <source>
        <dbReference type="EMBL" id="MBD8876712.1"/>
    </source>
</evidence>
<reference evidence="2 3" key="1">
    <citation type="submission" date="2020-09" db="EMBL/GenBank/DDBJ databases">
        <title>The genome sequence of type strain Labrenzia polysiphoniae KACC 19711.</title>
        <authorList>
            <person name="Liu Y."/>
        </authorList>
    </citation>
    <scope>NUCLEOTIDE SEQUENCE [LARGE SCALE GENOMIC DNA]</scope>
    <source>
        <strain evidence="2 3">KACC 19711</strain>
    </source>
</reference>
<comment type="caution">
    <text evidence="2">The sequence shown here is derived from an EMBL/GenBank/DDBJ whole genome shotgun (WGS) entry which is preliminary data.</text>
</comment>
<keyword evidence="3" id="KW-1185">Reference proteome</keyword>
<dbReference type="EMBL" id="JACYXJ010000004">
    <property type="protein sequence ID" value="MBD8876712.1"/>
    <property type="molecule type" value="Genomic_DNA"/>
</dbReference>
<evidence type="ECO:0000313" key="3">
    <source>
        <dbReference type="Proteomes" id="UP000615687"/>
    </source>
</evidence>
<accession>A0ABR9CCT4</accession>
<dbReference type="RefSeq" id="WP_192109201.1">
    <property type="nucleotide sequence ID" value="NZ_JACYXJ010000004.1"/>
</dbReference>
<name>A0ABR9CCT4_9HYPH</name>
<evidence type="ECO:0000256" key="1">
    <source>
        <dbReference type="SAM" id="Coils"/>
    </source>
</evidence>